<dbReference type="InterPro" id="IPR050389">
    <property type="entry name" value="LysR-type_TF"/>
</dbReference>
<gene>
    <name evidence="6" type="ORF">QF092_00620</name>
</gene>
<evidence type="ECO:0000313" key="6">
    <source>
        <dbReference type="EMBL" id="WGV16350.1"/>
    </source>
</evidence>
<dbReference type="PRINTS" id="PR00039">
    <property type="entry name" value="HTHLYSR"/>
</dbReference>
<evidence type="ECO:0000256" key="2">
    <source>
        <dbReference type="ARBA" id="ARBA00023015"/>
    </source>
</evidence>
<evidence type="ECO:0000259" key="5">
    <source>
        <dbReference type="PROSITE" id="PS50931"/>
    </source>
</evidence>
<keyword evidence="2" id="KW-0805">Transcription regulation</keyword>
<name>A0ABY8Q7U0_9RHOB</name>
<dbReference type="Pfam" id="PF00126">
    <property type="entry name" value="HTH_1"/>
    <property type="match status" value="1"/>
</dbReference>
<accession>A0ABY8Q7U0</accession>
<evidence type="ECO:0000256" key="1">
    <source>
        <dbReference type="ARBA" id="ARBA00009437"/>
    </source>
</evidence>
<dbReference type="Pfam" id="PF03466">
    <property type="entry name" value="LysR_substrate"/>
    <property type="match status" value="1"/>
</dbReference>
<feature type="domain" description="HTH lysR-type" evidence="5">
    <location>
        <begin position="12"/>
        <end position="69"/>
    </location>
</feature>
<dbReference type="PANTHER" id="PTHR30118:SF15">
    <property type="entry name" value="TRANSCRIPTIONAL REGULATORY PROTEIN"/>
    <property type="match status" value="1"/>
</dbReference>
<dbReference type="Gene3D" id="1.10.10.10">
    <property type="entry name" value="Winged helix-like DNA-binding domain superfamily/Winged helix DNA-binding domain"/>
    <property type="match status" value="1"/>
</dbReference>
<dbReference type="RefSeq" id="WP_281466606.1">
    <property type="nucleotide sequence ID" value="NZ_CP124535.1"/>
</dbReference>
<protein>
    <submittedName>
        <fullName evidence="6">LysR substrate-binding domain-containing protein</fullName>
    </submittedName>
</protein>
<dbReference type="Gene3D" id="3.40.190.10">
    <property type="entry name" value="Periplasmic binding protein-like II"/>
    <property type="match status" value="2"/>
</dbReference>
<evidence type="ECO:0000256" key="3">
    <source>
        <dbReference type="ARBA" id="ARBA00023125"/>
    </source>
</evidence>
<dbReference type="InterPro" id="IPR037402">
    <property type="entry name" value="YidZ_PBP2"/>
</dbReference>
<dbReference type="SUPFAM" id="SSF46785">
    <property type="entry name" value="Winged helix' DNA-binding domain"/>
    <property type="match status" value="1"/>
</dbReference>
<evidence type="ECO:0000256" key="4">
    <source>
        <dbReference type="ARBA" id="ARBA00023163"/>
    </source>
</evidence>
<dbReference type="InterPro" id="IPR005119">
    <property type="entry name" value="LysR_subst-bd"/>
</dbReference>
<organism evidence="6 7">
    <name type="scientific">Fuscovulum ytuae</name>
    <dbReference type="NCBI Taxonomy" id="3042299"/>
    <lineage>
        <taxon>Bacteria</taxon>
        <taxon>Pseudomonadati</taxon>
        <taxon>Pseudomonadota</taxon>
        <taxon>Alphaproteobacteria</taxon>
        <taxon>Rhodobacterales</taxon>
        <taxon>Paracoccaceae</taxon>
        <taxon>Fuscovulum</taxon>
    </lineage>
</organism>
<dbReference type="SUPFAM" id="SSF53850">
    <property type="entry name" value="Periplasmic binding protein-like II"/>
    <property type="match status" value="1"/>
</dbReference>
<keyword evidence="7" id="KW-1185">Reference proteome</keyword>
<dbReference type="InterPro" id="IPR036390">
    <property type="entry name" value="WH_DNA-bd_sf"/>
</dbReference>
<proteinExistence type="inferred from homology"/>
<keyword evidence="3" id="KW-0238">DNA-binding</keyword>
<keyword evidence="4" id="KW-0804">Transcription</keyword>
<evidence type="ECO:0000313" key="7">
    <source>
        <dbReference type="Proteomes" id="UP001230978"/>
    </source>
</evidence>
<comment type="similarity">
    <text evidence="1">Belongs to the LysR transcriptional regulatory family.</text>
</comment>
<sequence length="310" mass="32697">MSELSQNELRRLDLTLLLVFLGLLRHRKATLVAGELGLTQSAISQALRRLRDVFGDELFLRRPHGMEPTAAALALETPVGQAVEMLRGALGAVRAFDPAAAEGVVRIAALDAEQAALVPRLAACLRQAAPGLTLSVLPLGRAAAVEALTEGRVDLALGLIPDPPDAISGRVLYDEGYLVAGLPAALADAPSIGLDTYCAADHVLVSPGGDLRGVVDDQLERMGRQRRIILGLPAFLPALAAVAQSGALVTLPARIATAFAPGFGLQLAEPPLAVRRFAVSAYWHRRNDGDARRRWLSDQLSALAASATTK</sequence>
<dbReference type="PANTHER" id="PTHR30118">
    <property type="entry name" value="HTH-TYPE TRANSCRIPTIONAL REGULATOR LEUO-RELATED"/>
    <property type="match status" value="1"/>
</dbReference>
<dbReference type="InterPro" id="IPR000847">
    <property type="entry name" value="LysR_HTH_N"/>
</dbReference>
<dbReference type="PROSITE" id="PS50931">
    <property type="entry name" value="HTH_LYSR"/>
    <property type="match status" value="1"/>
</dbReference>
<dbReference type="CDD" id="cd08417">
    <property type="entry name" value="PBP2_Nitroaromatics_like"/>
    <property type="match status" value="1"/>
</dbReference>
<reference evidence="6 7" key="1">
    <citation type="submission" date="2023-04" db="EMBL/GenBank/DDBJ databases">
        <title>YMD61, complete Genome.</title>
        <authorList>
            <person name="Zhang J."/>
        </authorList>
    </citation>
    <scope>NUCLEOTIDE SEQUENCE [LARGE SCALE GENOMIC DNA]</scope>
    <source>
        <strain evidence="6 7">YMD61</strain>
    </source>
</reference>
<dbReference type="Proteomes" id="UP001230978">
    <property type="component" value="Chromosome"/>
</dbReference>
<dbReference type="InterPro" id="IPR036388">
    <property type="entry name" value="WH-like_DNA-bd_sf"/>
</dbReference>
<dbReference type="EMBL" id="CP124535">
    <property type="protein sequence ID" value="WGV16350.1"/>
    <property type="molecule type" value="Genomic_DNA"/>
</dbReference>